<proteinExistence type="predicted"/>
<evidence type="ECO:0000256" key="2">
    <source>
        <dbReference type="ARBA" id="ARBA00023125"/>
    </source>
</evidence>
<evidence type="ECO:0000256" key="3">
    <source>
        <dbReference type="ARBA" id="ARBA00023163"/>
    </source>
</evidence>
<dbReference type="InterPro" id="IPR009057">
    <property type="entry name" value="Homeodomain-like_sf"/>
</dbReference>
<dbReference type="InterPro" id="IPR050109">
    <property type="entry name" value="HTH-type_TetR-like_transc_reg"/>
</dbReference>
<dbReference type="EMBL" id="JAGSOV010000064">
    <property type="protein sequence ID" value="MCO1659368.1"/>
    <property type="molecule type" value="Genomic_DNA"/>
</dbReference>
<dbReference type="Gene3D" id="1.10.357.10">
    <property type="entry name" value="Tetracycline Repressor, domain 2"/>
    <property type="match status" value="1"/>
</dbReference>
<dbReference type="InterPro" id="IPR036271">
    <property type="entry name" value="Tet_transcr_reg_TetR-rel_C_sf"/>
</dbReference>
<dbReference type="Pfam" id="PF21597">
    <property type="entry name" value="TetR_C_43"/>
    <property type="match status" value="1"/>
</dbReference>
<name>A0ABT1A8M3_9PSEU</name>
<dbReference type="InterPro" id="IPR001647">
    <property type="entry name" value="HTH_TetR"/>
</dbReference>
<feature type="DNA-binding region" description="H-T-H motif" evidence="4">
    <location>
        <begin position="38"/>
        <end position="57"/>
    </location>
</feature>
<dbReference type="RefSeq" id="WP_252444192.1">
    <property type="nucleotide sequence ID" value="NZ_JAGSOV010000064.1"/>
</dbReference>
<accession>A0ABT1A8M3</accession>
<dbReference type="PANTHER" id="PTHR30055:SF234">
    <property type="entry name" value="HTH-TYPE TRANSCRIPTIONAL REGULATOR BETI"/>
    <property type="match status" value="1"/>
</dbReference>
<reference evidence="6" key="1">
    <citation type="submission" date="2021-04" db="EMBL/GenBank/DDBJ databases">
        <title>Pseudonocardia sp. nov., isolated from sandy soil of mangrove forest.</title>
        <authorList>
            <person name="Zan Z."/>
            <person name="Huang R."/>
            <person name="Liu W."/>
        </authorList>
    </citation>
    <scope>NUCLEOTIDE SEQUENCE</scope>
    <source>
        <strain evidence="6">S2-4</strain>
    </source>
</reference>
<dbReference type="Proteomes" id="UP001165283">
    <property type="component" value="Unassembled WGS sequence"/>
</dbReference>
<evidence type="ECO:0000313" key="7">
    <source>
        <dbReference type="Proteomes" id="UP001165283"/>
    </source>
</evidence>
<dbReference type="PANTHER" id="PTHR30055">
    <property type="entry name" value="HTH-TYPE TRANSCRIPTIONAL REGULATOR RUTR"/>
    <property type="match status" value="1"/>
</dbReference>
<dbReference type="PRINTS" id="PR00455">
    <property type="entry name" value="HTHTETR"/>
</dbReference>
<evidence type="ECO:0000313" key="6">
    <source>
        <dbReference type="EMBL" id="MCO1659368.1"/>
    </source>
</evidence>
<organism evidence="6 7">
    <name type="scientific">Pseudonocardia humida</name>
    <dbReference type="NCBI Taxonomy" id="2800819"/>
    <lineage>
        <taxon>Bacteria</taxon>
        <taxon>Bacillati</taxon>
        <taxon>Actinomycetota</taxon>
        <taxon>Actinomycetes</taxon>
        <taxon>Pseudonocardiales</taxon>
        <taxon>Pseudonocardiaceae</taxon>
        <taxon>Pseudonocardia</taxon>
    </lineage>
</organism>
<gene>
    <name evidence="6" type="ORF">KDL28_30285</name>
</gene>
<evidence type="ECO:0000256" key="1">
    <source>
        <dbReference type="ARBA" id="ARBA00023015"/>
    </source>
</evidence>
<sequence length="189" mass="19864">MGSGGADTRTMRKDAARSREAILRALDAMYAEEGSVPGMHALAARAGVGVATLYRHFPAREDLLAALAVDRLVHLVEFAEQAGATPDTAQAVRDFLGSVARAGCDPALVVHVSPVSADESSQELLTRFERGVDHLLARAHADGVVRADADREHVIALLHGLLATVAHLGDRPGGRDLAVDVLVRGLAAE</sequence>
<feature type="domain" description="HTH tetR-type" evidence="5">
    <location>
        <begin position="16"/>
        <end position="75"/>
    </location>
</feature>
<evidence type="ECO:0000259" key="5">
    <source>
        <dbReference type="PROSITE" id="PS50977"/>
    </source>
</evidence>
<dbReference type="SUPFAM" id="SSF48498">
    <property type="entry name" value="Tetracyclin repressor-like, C-terminal domain"/>
    <property type="match status" value="1"/>
</dbReference>
<keyword evidence="7" id="KW-1185">Reference proteome</keyword>
<dbReference type="InterPro" id="IPR049445">
    <property type="entry name" value="TetR_SbtR-like_C"/>
</dbReference>
<keyword evidence="2 4" id="KW-0238">DNA-binding</keyword>
<comment type="caution">
    <text evidence="6">The sequence shown here is derived from an EMBL/GenBank/DDBJ whole genome shotgun (WGS) entry which is preliminary data.</text>
</comment>
<dbReference type="SUPFAM" id="SSF46689">
    <property type="entry name" value="Homeodomain-like"/>
    <property type="match status" value="1"/>
</dbReference>
<keyword evidence="1" id="KW-0805">Transcription regulation</keyword>
<dbReference type="Pfam" id="PF00440">
    <property type="entry name" value="TetR_N"/>
    <property type="match status" value="1"/>
</dbReference>
<protein>
    <submittedName>
        <fullName evidence="6">TetR/AcrR family transcriptional regulator</fullName>
    </submittedName>
</protein>
<evidence type="ECO:0000256" key="4">
    <source>
        <dbReference type="PROSITE-ProRule" id="PRU00335"/>
    </source>
</evidence>
<dbReference type="PROSITE" id="PS50977">
    <property type="entry name" value="HTH_TETR_2"/>
    <property type="match status" value="1"/>
</dbReference>
<keyword evidence="3" id="KW-0804">Transcription</keyword>